<organism evidence="2 3">
    <name type="scientific">Kocuria palustris PEL</name>
    <dbReference type="NCBI Taxonomy" id="1236550"/>
    <lineage>
        <taxon>Bacteria</taxon>
        <taxon>Bacillati</taxon>
        <taxon>Actinomycetota</taxon>
        <taxon>Actinomycetes</taxon>
        <taxon>Micrococcales</taxon>
        <taxon>Micrococcaceae</taxon>
        <taxon>Kocuria</taxon>
    </lineage>
</organism>
<accession>M2XBN9</accession>
<keyword evidence="3" id="KW-1185">Reference proteome</keyword>
<dbReference type="EMBL" id="ANHZ02000014">
    <property type="protein sequence ID" value="EME36466.1"/>
    <property type="molecule type" value="Genomic_DNA"/>
</dbReference>
<proteinExistence type="predicted"/>
<reference evidence="2 3" key="1">
    <citation type="journal article" date="2014" name="Genome Announc.">
        <title>Draft Genome Sequence of Kocuria palustris PEL.</title>
        <authorList>
            <person name="Sharma G."/>
            <person name="Khatri I."/>
            <person name="Subramanian S."/>
        </authorList>
    </citation>
    <scope>NUCLEOTIDE SEQUENCE [LARGE SCALE GENOMIC DNA]</scope>
    <source>
        <strain evidence="2 3">PEL</strain>
    </source>
</reference>
<gene>
    <name evidence="2" type="ORF">C884_00453</name>
</gene>
<name>M2XBN9_9MICC</name>
<evidence type="ECO:0000313" key="3">
    <source>
        <dbReference type="Proteomes" id="UP000009877"/>
    </source>
</evidence>
<feature type="region of interest" description="Disordered" evidence="1">
    <location>
        <begin position="1"/>
        <end position="20"/>
    </location>
</feature>
<dbReference type="AlphaFoldDB" id="M2XBN9"/>
<evidence type="ECO:0000256" key="1">
    <source>
        <dbReference type="SAM" id="MobiDB-lite"/>
    </source>
</evidence>
<evidence type="ECO:0000313" key="2">
    <source>
        <dbReference type="EMBL" id="EME36466.1"/>
    </source>
</evidence>
<dbReference type="Proteomes" id="UP000009877">
    <property type="component" value="Unassembled WGS sequence"/>
</dbReference>
<protein>
    <submittedName>
        <fullName evidence="2">Uncharacterized protein</fullName>
    </submittedName>
</protein>
<sequence length="67" mass="6668">MAGVVLGGRGGHDGRAPAVRRHRSCLRLPAAAAGGAAARRRTGDPTLDRLGDTARAAAVAIDDGSPP</sequence>
<comment type="caution">
    <text evidence="2">The sequence shown here is derived from an EMBL/GenBank/DDBJ whole genome shotgun (WGS) entry which is preliminary data.</text>
</comment>